<dbReference type="Pfam" id="PF02674">
    <property type="entry name" value="Colicin_V"/>
    <property type="match status" value="1"/>
</dbReference>
<protein>
    <submittedName>
        <fullName evidence="6">CvpA family protein</fullName>
    </submittedName>
</protein>
<evidence type="ECO:0000256" key="4">
    <source>
        <dbReference type="ARBA" id="ARBA00023136"/>
    </source>
</evidence>
<evidence type="ECO:0000256" key="3">
    <source>
        <dbReference type="ARBA" id="ARBA00022989"/>
    </source>
</evidence>
<evidence type="ECO:0000313" key="7">
    <source>
        <dbReference type="Proteomes" id="UP000477311"/>
    </source>
</evidence>
<name>A0A6M1RIG5_9BACT</name>
<comment type="subcellular location">
    <subcellularLocation>
        <location evidence="1">Membrane</location>
        <topology evidence="1">Multi-pass membrane protein</topology>
    </subcellularLocation>
</comment>
<feature type="transmembrane region" description="Helical" evidence="5">
    <location>
        <begin position="36"/>
        <end position="52"/>
    </location>
</feature>
<feature type="transmembrane region" description="Helical" evidence="5">
    <location>
        <begin position="64"/>
        <end position="89"/>
    </location>
</feature>
<proteinExistence type="predicted"/>
<keyword evidence="7" id="KW-1185">Reference proteome</keyword>
<keyword evidence="3 5" id="KW-1133">Transmembrane helix</keyword>
<comment type="caution">
    <text evidence="6">The sequence shown here is derived from an EMBL/GenBank/DDBJ whole genome shotgun (WGS) entry which is preliminary data.</text>
</comment>
<feature type="transmembrane region" description="Helical" evidence="5">
    <location>
        <begin position="109"/>
        <end position="130"/>
    </location>
</feature>
<evidence type="ECO:0000256" key="5">
    <source>
        <dbReference type="SAM" id="Phobius"/>
    </source>
</evidence>
<dbReference type="InterPro" id="IPR003825">
    <property type="entry name" value="Colicin-V_CvpA"/>
</dbReference>
<dbReference type="GO" id="GO:0016020">
    <property type="term" value="C:membrane"/>
    <property type="evidence" value="ECO:0007669"/>
    <property type="project" value="UniProtKB-SubCell"/>
</dbReference>
<dbReference type="Proteomes" id="UP000477311">
    <property type="component" value="Unassembled WGS sequence"/>
</dbReference>
<evidence type="ECO:0000256" key="1">
    <source>
        <dbReference type="ARBA" id="ARBA00004141"/>
    </source>
</evidence>
<dbReference type="AlphaFoldDB" id="A0A6M1RIG5"/>
<dbReference type="GO" id="GO:0009403">
    <property type="term" value="P:toxin biosynthetic process"/>
    <property type="evidence" value="ECO:0007669"/>
    <property type="project" value="InterPro"/>
</dbReference>
<sequence>MTLGSMPINWFDLAVVTVLLLGIWRGQKNGMSGEALPLLKWLVIVLVAARVYEPVGQWLWANSPFGLLTCYVLGYLLVILGVTACFSLLKRWLGGKLIGSDLFGRGEYYLGMGAGMLRFACILVAGLALLNARMYTEAEVRAMRKYQQDVYGSNFFPTLPMVQKEVFEASFLGPRIRTYCSTLLIRPTPPGGKDLRQARRQLPEF</sequence>
<organism evidence="6 7">
    <name type="scientific">Limisphaera ngatamarikiensis</name>
    <dbReference type="NCBI Taxonomy" id="1324935"/>
    <lineage>
        <taxon>Bacteria</taxon>
        <taxon>Pseudomonadati</taxon>
        <taxon>Verrucomicrobiota</taxon>
        <taxon>Verrucomicrobiia</taxon>
        <taxon>Limisphaerales</taxon>
        <taxon>Limisphaeraceae</taxon>
        <taxon>Limisphaera</taxon>
    </lineage>
</organism>
<feature type="transmembrane region" description="Helical" evidence="5">
    <location>
        <begin position="6"/>
        <end position="24"/>
    </location>
</feature>
<dbReference type="EMBL" id="JAAKYA010000053">
    <property type="protein sequence ID" value="NGO39486.1"/>
    <property type="molecule type" value="Genomic_DNA"/>
</dbReference>
<keyword evidence="2 5" id="KW-0812">Transmembrane</keyword>
<evidence type="ECO:0000256" key="2">
    <source>
        <dbReference type="ARBA" id="ARBA00022692"/>
    </source>
</evidence>
<accession>A0A6M1RIG5</accession>
<gene>
    <name evidence="6" type="ORF">G4L39_08770</name>
</gene>
<evidence type="ECO:0000313" key="6">
    <source>
        <dbReference type="EMBL" id="NGO39486.1"/>
    </source>
</evidence>
<reference evidence="6 7" key="1">
    <citation type="submission" date="2020-02" db="EMBL/GenBank/DDBJ databases">
        <title>Draft genome sequence of Limisphaera ngatamarikiensis NGM72.4T, a thermophilic Verrucomicrobia grouped in subdivision 3.</title>
        <authorList>
            <person name="Carere C.R."/>
            <person name="Steen J."/>
            <person name="Hugenholtz P."/>
            <person name="Stott M.B."/>
        </authorList>
    </citation>
    <scope>NUCLEOTIDE SEQUENCE [LARGE SCALE GENOMIC DNA]</scope>
    <source>
        <strain evidence="6 7">NGM72.4</strain>
    </source>
</reference>
<keyword evidence="4 5" id="KW-0472">Membrane</keyword>